<protein>
    <submittedName>
        <fullName evidence="1">Uncharacterized protein</fullName>
    </submittedName>
</protein>
<sequence>MSRTTKQPKTGGKRISSQCQNNGQCNWCVNNRTIASQRQESKAVLALREYLRTADPAELKASFDRVEAMNIQGPTLQELICQQRQSRKT</sequence>
<dbReference type="Proteomes" id="UP000245999">
    <property type="component" value="Chromosome"/>
</dbReference>
<dbReference type="AlphaFoldDB" id="A0A2Z3GPM9"/>
<evidence type="ECO:0000313" key="2">
    <source>
        <dbReference type="Proteomes" id="UP000245999"/>
    </source>
</evidence>
<accession>A0A2Z3GPM9</accession>
<dbReference type="EMBL" id="CP029145">
    <property type="protein sequence ID" value="AWM31344.1"/>
    <property type="molecule type" value="Genomic_DNA"/>
</dbReference>
<gene>
    <name evidence="1" type="ORF">DDQ68_00215</name>
</gene>
<organism evidence="1 2">
    <name type="scientific">Hymenobacter nivis</name>
    <dbReference type="NCBI Taxonomy" id="1850093"/>
    <lineage>
        <taxon>Bacteria</taxon>
        <taxon>Pseudomonadati</taxon>
        <taxon>Bacteroidota</taxon>
        <taxon>Cytophagia</taxon>
        <taxon>Cytophagales</taxon>
        <taxon>Hymenobacteraceae</taxon>
        <taxon>Hymenobacter</taxon>
    </lineage>
</organism>
<reference evidence="2" key="1">
    <citation type="submission" date="2018-04" db="EMBL/GenBank/DDBJ databases">
        <title>Complete genome of Antarctic heterotrophic bacterium Hymenobacter nivis.</title>
        <authorList>
            <person name="Terashima M."/>
        </authorList>
    </citation>
    <scope>NUCLEOTIDE SEQUENCE [LARGE SCALE GENOMIC DNA]</scope>
    <source>
        <strain evidence="2">NBRC 111535</strain>
    </source>
</reference>
<name>A0A2Z3GPM9_9BACT</name>
<dbReference type="KEGG" id="hnv:DDQ68_00215"/>
<dbReference type="RefSeq" id="WP_109651714.1">
    <property type="nucleotide sequence ID" value="NZ_CP029145.1"/>
</dbReference>
<proteinExistence type="predicted"/>
<evidence type="ECO:0000313" key="1">
    <source>
        <dbReference type="EMBL" id="AWM31344.1"/>
    </source>
</evidence>
<keyword evidence="2" id="KW-1185">Reference proteome</keyword>